<dbReference type="InterPro" id="IPR006879">
    <property type="entry name" value="YdjC-like"/>
</dbReference>
<dbReference type="AlphaFoldDB" id="A0A1I2BPA0"/>
<keyword evidence="7" id="KW-1185">Reference proteome</keyword>
<evidence type="ECO:0000256" key="2">
    <source>
        <dbReference type="ARBA" id="ARBA00022723"/>
    </source>
</evidence>
<dbReference type="EMBL" id="FONT01000002">
    <property type="protein sequence ID" value="SFE57678.1"/>
    <property type="molecule type" value="Genomic_DNA"/>
</dbReference>
<accession>A0A1I2BPA0</accession>
<dbReference type="GO" id="GO:0019213">
    <property type="term" value="F:deacetylase activity"/>
    <property type="evidence" value="ECO:0007669"/>
    <property type="project" value="TreeGrafter"/>
</dbReference>
<dbReference type="InterPro" id="IPR022948">
    <property type="entry name" value="COD_ChbG_bac"/>
</dbReference>
<dbReference type="GO" id="GO:0046872">
    <property type="term" value="F:metal ion binding"/>
    <property type="evidence" value="ECO:0007669"/>
    <property type="project" value="UniProtKB-KW"/>
</dbReference>
<dbReference type="GO" id="GO:0016811">
    <property type="term" value="F:hydrolase activity, acting on carbon-nitrogen (but not peptide) bonds, in linear amides"/>
    <property type="evidence" value="ECO:0007669"/>
    <property type="project" value="InterPro"/>
</dbReference>
<proteinExistence type="predicted"/>
<dbReference type="Pfam" id="PF04794">
    <property type="entry name" value="YdjC"/>
    <property type="match status" value="1"/>
</dbReference>
<evidence type="ECO:0000256" key="4">
    <source>
        <dbReference type="ARBA" id="ARBA00022842"/>
    </source>
</evidence>
<dbReference type="RefSeq" id="WP_091658944.1">
    <property type="nucleotide sequence ID" value="NZ_FONT01000002.1"/>
</dbReference>
<protein>
    <recommendedName>
        <fullName evidence="8">Carbohydrate deacetylase</fullName>
    </recommendedName>
</protein>
<evidence type="ECO:0000256" key="1">
    <source>
        <dbReference type="ARBA" id="ARBA00001946"/>
    </source>
</evidence>
<name>A0A1I2BPA0_9BACI</name>
<dbReference type="InterPro" id="IPR011330">
    <property type="entry name" value="Glyco_hydro/deAcase_b/a-brl"/>
</dbReference>
<keyword evidence="2" id="KW-0479">Metal-binding</keyword>
<dbReference type="GO" id="GO:0000272">
    <property type="term" value="P:polysaccharide catabolic process"/>
    <property type="evidence" value="ECO:0007669"/>
    <property type="project" value="InterPro"/>
</dbReference>
<evidence type="ECO:0000256" key="3">
    <source>
        <dbReference type="ARBA" id="ARBA00022801"/>
    </source>
</evidence>
<dbReference type="STRING" id="930128.SAMN05192532_102418"/>
<keyword evidence="4" id="KW-0460">Magnesium</keyword>
<organism evidence="6 7">
    <name type="scientific">Alteribacillus iranensis</name>
    <dbReference type="NCBI Taxonomy" id="930128"/>
    <lineage>
        <taxon>Bacteria</taxon>
        <taxon>Bacillati</taxon>
        <taxon>Bacillota</taxon>
        <taxon>Bacilli</taxon>
        <taxon>Bacillales</taxon>
        <taxon>Bacillaceae</taxon>
        <taxon>Alteribacillus</taxon>
    </lineage>
</organism>
<dbReference type="CDD" id="cd10803">
    <property type="entry name" value="YdjC_EF3048_like"/>
    <property type="match status" value="1"/>
</dbReference>
<dbReference type="Gene3D" id="3.20.20.370">
    <property type="entry name" value="Glycoside hydrolase/deacetylase"/>
    <property type="match status" value="1"/>
</dbReference>
<evidence type="ECO:0000313" key="6">
    <source>
        <dbReference type="EMBL" id="SFE57678.1"/>
    </source>
</evidence>
<evidence type="ECO:0000256" key="5">
    <source>
        <dbReference type="ARBA" id="ARBA00023277"/>
    </source>
</evidence>
<keyword evidence="3" id="KW-0378">Hydrolase</keyword>
<dbReference type="Proteomes" id="UP000199516">
    <property type="component" value="Unassembled WGS sequence"/>
</dbReference>
<dbReference type="OrthoDB" id="9774177at2"/>
<evidence type="ECO:0008006" key="8">
    <source>
        <dbReference type="Google" id="ProtNLM"/>
    </source>
</evidence>
<comment type="cofactor">
    <cofactor evidence="1">
        <name>Mg(2+)</name>
        <dbReference type="ChEBI" id="CHEBI:18420"/>
    </cofactor>
</comment>
<dbReference type="PANTHER" id="PTHR31609:SF1">
    <property type="entry name" value="CARBOHYDRATE DEACETYLASE"/>
    <property type="match status" value="1"/>
</dbReference>
<gene>
    <name evidence="6" type="ORF">SAMN05192532_102418</name>
</gene>
<sequence>MKKLIINGDDFGYSRGVNFGIIDAYQCGMLTSATILSNMPGACHAYDLASIHPGLGVGVHLNLTLGTPIRSDLSSLTQDDGTFHPRSYYQEGGEVDLEEVLAEWTCQIEEVIKGGIHPTHLDSHHHIHSYPGITDIFLRVAEKFQLPTRVYDPLQQPTSPGRRTPDLFIEDIRELQRSPHELADYVGEAGVIEVMTHPAYLDKPLMDQSSLLYPRLEDFAHLTDETRKKTLEDSGLFAFTTYRCLTE</sequence>
<dbReference type="PANTHER" id="PTHR31609">
    <property type="entry name" value="YDJC DEACETYLASE FAMILY MEMBER"/>
    <property type="match status" value="1"/>
</dbReference>
<dbReference type="SUPFAM" id="SSF88713">
    <property type="entry name" value="Glycoside hydrolase/deacetylase"/>
    <property type="match status" value="1"/>
</dbReference>
<evidence type="ECO:0000313" key="7">
    <source>
        <dbReference type="Proteomes" id="UP000199516"/>
    </source>
</evidence>
<reference evidence="6 7" key="1">
    <citation type="submission" date="2016-10" db="EMBL/GenBank/DDBJ databases">
        <authorList>
            <person name="de Groot N.N."/>
        </authorList>
    </citation>
    <scope>NUCLEOTIDE SEQUENCE [LARGE SCALE GENOMIC DNA]</scope>
    <source>
        <strain evidence="6 7">DSM 23995</strain>
    </source>
</reference>
<keyword evidence="5" id="KW-0119">Carbohydrate metabolism</keyword>